<sequence length="243" mass="26024">MYLIAAMTTALLHLLLSFSLFSTAAPPSSPALPPAPNNCSDELVTFSICLPYVSAYPNNLTRLPSSQCCHDVTSAVTSGAAVCFCHLIRQPLMLGFPLNATRLLSLTTLCRVKIGTNMTTFSLDSLCSGLPTLPPLQSITGPGGHREENTPSSRTPDGRSKQNSGTGNPPPPPRSSETATNDTEETAPMPEPADDYFDFEQHVSAANIVTQPSLSANVGRTGIRLRWFLPQIIILALHLSTYL</sequence>
<dbReference type="Proteomes" id="UP001060085">
    <property type="component" value="Linkage Group LG08"/>
</dbReference>
<reference evidence="2" key="1">
    <citation type="journal article" date="2023" name="Nat. Plants">
        <title>Single-cell RNA sequencing provides a high-resolution roadmap for understanding the multicellular compartmentation of specialized metabolism.</title>
        <authorList>
            <person name="Sun S."/>
            <person name="Shen X."/>
            <person name="Li Y."/>
            <person name="Li Y."/>
            <person name="Wang S."/>
            <person name="Li R."/>
            <person name="Zhang H."/>
            <person name="Shen G."/>
            <person name="Guo B."/>
            <person name="Wei J."/>
            <person name="Xu J."/>
            <person name="St-Pierre B."/>
            <person name="Chen S."/>
            <person name="Sun C."/>
        </authorList>
    </citation>
    <scope>NUCLEOTIDE SEQUENCE [LARGE SCALE GENOMIC DNA]</scope>
</reference>
<protein>
    <submittedName>
        <fullName evidence="1">Uncharacterized protein</fullName>
    </submittedName>
</protein>
<organism evidence="1 2">
    <name type="scientific">Catharanthus roseus</name>
    <name type="common">Madagascar periwinkle</name>
    <name type="synonym">Vinca rosea</name>
    <dbReference type="NCBI Taxonomy" id="4058"/>
    <lineage>
        <taxon>Eukaryota</taxon>
        <taxon>Viridiplantae</taxon>
        <taxon>Streptophyta</taxon>
        <taxon>Embryophyta</taxon>
        <taxon>Tracheophyta</taxon>
        <taxon>Spermatophyta</taxon>
        <taxon>Magnoliopsida</taxon>
        <taxon>eudicotyledons</taxon>
        <taxon>Gunneridae</taxon>
        <taxon>Pentapetalae</taxon>
        <taxon>asterids</taxon>
        <taxon>lamiids</taxon>
        <taxon>Gentianales</taxon>
        <taxon>Apocynaceae</taxon>
        <taxon>Rauvolfioideae</taxon>
        <taxon>Vinceae</taxon>
        <taxon>Catharanthinae</taxon>
        <taxon>Catharanthus</taxon>
    </lineage>
</organism>
<gene>
    <name evidence="1" type="ORF">M9H77_35199</name>
</gene>
<evidence type="ECO:0000313" key="2">
    <source>
        <dbReference type="Proteomes" id="UP001060085"/>
    </source>
</evidence>
<proteinExistence type="predicted"/>
<evidence type="ECO:0000313" key="1">
    <source>
        <dbReference type="EMBL" id="KAI5649194.1"/>
    </source>
</evidence>
<name>A0ACB9ZP84_CATRO</name>
<keyword evidence="2" id="KW-1185">Reference proteome</keyword>
<accession>A0ACB9ZP84</accession>
<comment type="caution">
    <text evidence="1">The sequence shown here is derived from an EMBL/GenBank/DDBJ whole genome shotgun (WGS) entry which is preliminary data.</text>
</comment>
<dbReference type="EMBL" id="CM044708">
    <property type="protein sequence ID" value="KAI5649194.1"/>
    <property type="molecule type" value="Genomic_DNA"/>
</dbReference>